<dbReference type="Gene3D" id="1.10.10.10">
    <property type="entry name" value="Winged helix-like DNA-binding domain superfamily/Winged helix DNA-binding domain"/>
    <property type="match status" value="1"/>
</dbReference>
<dbReference type="Pfam" id="PF00392">
    <property type="entry name" value="GntR"/>
    <property type="match status" value="1"/>
</dbReference>
<organism evidence="6 7">
    <name type="scientific">Saccharopolyspora ipomoeae</name>
    <dbReference type="NCBI Taxonomy" id="3042027"/>
    <lineage>
        <taxon>Bacteria</taxon>
        <taxon>Bacillati</taxon>
        <taxon>Actinomycetota</taxon>
        <taxon>Actinomycetes</taxon>
        <taxon>Pseudonocardiales</taxon>
        <taxon>Pseudonocardiaceae</taxon>
        <taxon>Saccharopolyspora</taxon>
    </lineage>
</organism>
<dbReference type="PANTHER" id="PTHR43537:SF24">
    <property type="entry name" value="GLUCONATE OPERON TRANSCRIPTIONAL REPRESSOR"/>
    <property type="match status" value="1"/>
</dbReference>
<sequence length="239" mass="26697">MVDHSITTGHDRFRSNRSRREQLPEAVASYVRDLIMSSQVKPGDFLRMEPIAEALGVSSTPVREGLLALSNEGFVKLIPRRGFVAASVSQQDVRDLFWTQAQFAGELAARAASKITPADIARLESINEQFKEAVDNDVQNDITELGHAFHRLINRAAESRRLSLLLSSAVKQLPNRFYASIEGHVTATRGDHPELIEALRFRDPELARTLTENHILDGADGVIRTMRARSSWGGREKTR</sequence>
<dbReference type="Proteomes" id="UP001237595">
    <property type="component" value="Unassembled WGS sequence"/>
</dbReference>
<evidence type="ECO:0000259" key="5">
    <source>
        <dbReference type="PROSITE" id="PS50949"/>
    </source>
</evidence>
<dbReference type="EMBL" id="JASAOF010000021">
    <property type="protein sequence ID" value="MDI2031783.1"/>
    <property type="molecule type" value="Genomic_DNA"/>
</dbReference>
<keyword evidence="7" id="KW-1185">Reference proteome</keyword>
<keyword evidence="3" id="KW-0804">Transcription</keyword>
<dbReference type="InterPro" id="IPR036390">
    <property type="entry name" value="WH_DNA-bd_sf"/>
</dbReference>
<evidence type="ECO:0000256" key="4">
    <source>
        <dbReference type="SAM" id="MobiDB-lite"/>
    </source>
</evidence>
<dbReference type="RefSeq" id="WP_281458048.1">
    <property type="nucleotide sequence ID" value="NZ_JASAOF010000021.1"/>
</dbReference>
<protein>
    <submittedName>
        <fullName evidence="6">GntR family transcriptional regulator</fullName>
    </submittedName>
</protein>
<feature type="domain" description="HTH gntR-type" evidence="5">
    <location>
        <begin position="21"/>
        <end position="88"/>
    </location>
</feature>
<name>A0ABT6PUX1_9PSEU</name>
<dbReference type="InterPro" id="IPR036388">
    <property type="entry name" value="WH-like_DNA-bd_sf"/>
</dbReference>
<evidence type="ECO:0000313" key="7">
    <source>
        <dbReference type="Proteomes" id="UP001237595"/>
    </source>
</evidence>
<dbReference type="SMART" id="SM00895">
    <property type="entry name" value="FCD"/>
    <property type="match status" value="1"/>
</dbReference>
<accession>A0ABT6PUX1</accession>
<dbReference type="PANTHER" id="PTHR43537">
    <property type="entry name" value="TRANSCRIPTIONAL REGULATOR, GNTR FAMILY"/>
    <property type="match status" value="1"/>
</dbReference>
<keyword evidence="2" id="KW-0238">DNA-binding</keyword>
<gene>
    <name evidence="6" type="ORF">QFW96_24360</name>
</gene>
<evidence type="ECO:0000256" key="1">
    <source>
        <dbReference type="ARBA" id="ARBA00023015"/>
    </source>
</evidence>
<dbReference type="PROSITE" id="PS50949">
    <property type="entry name" value="HTH_GNTR"/>
    <property type="match status" value="1"/>
</dbReference>
<keyword evidence="1" id="KW-0805">Transcription regulation</keyword>
<evidence type="ECO:0000256" key="2">
    <source>
        <dbReference type="ARBA" id="ARBA00023125"/>
    </source>
</evidence>
<dbReference type="SUPFAM" id="SSF46785">
    <property type="entry name" value="Winged helix' DNA-binding domain"/>
    <property type="match status" value="1"/>
</dbReference>
<evidence type="ECO:0000256" key="3">
    <source>
        <dbReference type="ARBA" id="ARBA00023163"/>
    </source>
</evidence>
<dbReference type="InterPro" id="IPR000524">
    <property type="entry name" value="Tscrpt_reg_HTH_GntR"/>
</dbReference>
<dbReference type="Gene3D" id="1.20.120.530">
    <property type="entry name" value="GntR ligand-binding domain-like"/>
    <property type="match status" value="1"/>
</dbReference>
<feature type="region of interest" description="Disordered" evidence="4">
    <location>
        <begin position="1"/>
        <end position="20"/>
    </location>
</feature>
<dbReference type="InterPro" id="IPR011711">
    <property type="entry name" value="GntR_C"/>
</dbReference>
<proteinExistence type="predicted"/>
<dbReference type="SUPFAM" id="SSF48008">
    <property type="entry name" value="GntR ligand-binding domain-like"/>
    <property type="match status" value="1"/>
</dbReference>
<reference evidence="6 7" key="1">
    <citation type="submission" date="2023-04" db="EMBL/GenBank/DDBJ databases">
        <title>Draft genome sequence of Saccharopolyspora sp. TS4A08 isolated from sweet potato rhizospheric soil.</title>
        <authorList>
            <person name="Suksaard P."/>
            <person name="Duangmal K."/>
        </authorList>
    </citation>
    <scope>NUCLEOTIDE SEQUENCE [LARGE SCALE GENOMIC DNA]</scope>
    <source>
        <strain evidence="6 7">TS4A08</strain>
    </source>
</reference>
<dbReference type="Pfam" id="PF07729">
    <property type="entry name" value="FCD"/>
    <property type="match status" value="1"/>
</dbReference>
<comment type="caution">
    <text evidence="6">The sequence shown here is derived from an EMBL/GenBank/DDBJ whole genome shotgun (WGS) entry which is preliminary data.</text>
</comment>
<dbReference type="SMART" id="SM00345">
    <property type="entry name" value="HTH_GNTR"/>
    <property type="match status" value="1"/>
</dbReference>
<dbReference type="InterPro" id="IPR008920">
    <property type="entry name" value="TF_FadR/GntR_C"/>
</dbReference>
<evidence type="ECO:0000313" key="6">
    <source>
        <dbReference type="EMBL" id="MDI2031783.1"/>
    </source>
</evidence>